<organism evidence="2 3">
    <name type="scientific">Candidula unifasciata</name>
    <dbReference type="NCBI Taxonomy" id="100452"/>
    <lineage>
        <taxon>Eukaryota</taxon>
        <taxon>Metazoa</taxon>
        <taxon>Spiralia</taxon>
        <taxon>Lophotrochozoa</taxon>
        <taxon>Mollusca</taxon>
        <taxon>Gastropoda</taxon>
        <taxon>Heterobranchia</taxon>
        <taxon>Euthyneura</taxon>
        <taxon>Panpulmonata</taxon>
        <taxon>Eupulmonata</taxon>
        <taxon>Stylommatophora</taxon>
        <taxon>Helicina</taxon>
        <taxon>Helicoidea</taxon>
        <taxon>Geomitridae</taxon>
        <taxon>Candidula</taxon>
    </lineage>
</organism>
<dbReference type="AlphaFoldDB" id="A0A8S3YWV7"/>
<sequence>MWVVLQTSLHTLMMVTLLCMMLPSTLTISVLSSFRSVESMKEDPRMADADLPLVDKREISGADPWSLCPNNMERVDCFFEYLRVYARLRKATSGSNSVSVRNIGKRSRFTSTTASDVCHDDPSSGLCLLQSLLDDLLKDDT</sequence>
<reference evidence="2" key="1">
    <citation type="submission" date="2021-04" db="EMBL/GenBank/DDBJ databases">
        <authorList>
            <consortium name="Molecular Ecology Group"/>
        </authorList>
    </citation>
    <scope>NUCLEOTIDE SEQUENCE</scope>
</reference>
<keyword evidence="1" id="KW-1133">Transmembrane helix</keyword>
<keyword evidence="1" id="KW-0812">Transmembrane</keyword>
<dbReference type="Proteomes" id="UP000678393">
    <property type="component" value="Unassembled WGS sequence"/>
</dbReference>
<accession>A0A8S3YWV7</accession>
<keyword evidence="3" id="KW-1185">Reference proteome</keyword>
<gene>
    <name evidence="2" type="ORF">CUNI_LOCUS7245</name>
</gene>
<keyword evidence="1" id="KW-0472">Membrane</keyword>
<dbReference type="OrthoDB" id="6069141at2759"/>
<feature type="transmembrane region" description="Helical" evidence="1">
    <location>
        <begin position="12"/>
        <end position="31"/>
    </location>
</feature>
<evidence type="ECO:0000256" key="1">
    <source>
        <dbReference type="SAM" id="Phobius"/>
    </source>
</evidence>
<dbReference type="EMBL" id="CAJHNH020001140">
    <property type="protein sequence ID" value="CAG5121687.1"/>
    <property type="molecule type" value="Genomic_DNA"/>
</dbReference>
<evidence type="ECO:0000313" key="2">
    <source>
        <dbReference type="EMBL" id="CAG5121687.1"/>
    </source>
</evidence>
<name>A0A8S3YWV7_9EUPU</name>
<comment type="caution">
    <text evidence="2">The sequence shown here is derived from an EMBL/GenBank/DDBJ whole genome shotgun (WGS) entry which is preliminary data.</text>
</comment>
<proteinExistence type="predicted"/>
<protein>
    <submittedName>
        <fullName evidence="2">Uncharacterized protein</fullName>
    </submittedName>
</protein>
<evidence type="ECO:0000313" key="3">
    <source>
        <dbReference type="Proteomes" id="UP000678393"/>
    </source>
</evidence>